<protein>
    <recommendedName>
        <fullName evidence="3">HAT C-terminal dimerisation domain-containing protein</fullName>
    </recommendedName>
</protein>
<evidence type="ECO:0000313" key="2">
    <source>
        <dbReference type="Proteomes" id="UP000076858"/>
    </source>
</evidence>
<organism evidence="1 2">
    <name type="scientific">Daphnia magna</name>
    <dbReference type="NCBI Taxonomy" id="35525"/>
    <lineage>
        <taxon>Eukaryota</taxon>
        <taxon>Metazoa</taxon>
        <taxon>Ecdysozoa</taxon>
        <taxon>Arthropoda</taxon>
        <taxon>Crustacea</taxon>
        <taxon>Branchiopoda</taxon>
        <taxon>Diplostraca</taxon>
        <taxon>Cladocera</taxon>
        <taxon>Anomopoda</taxon>
        <taxon>Daphniidae</taxon>
        <taxon>Daphnia</taxon>
    </lineage>
</organism>
<dbReference type="InterPro" id="IPR012337">
    <property type="entry name" value="RNaseH-like_sf"/>
</dbReference>
<comment type="caution">
    <text evidence="1">The sequence shown here is derived from an EMBL/GenBank/DDBJ whole genome shotgun (WGS) entry which is preliminary data.</text>
</comment>
<dbReference type="SUPFAM" id="SSF53098">
    <property type="entry name" value="Ribonuclease H-like"/>
    <property type="match status" value="1"/>
</dbReference>
<dbReference type="OrthoDB" id="6382070at2759"/>
<dbReference type="AlphaFoldDB" id="A0A164Q1D1"/>
<dbReference type="PANTHER" id="PTHR47501">
    <property type="entry name" value="TRANSPOSASE-RELATED"/>
    <property type="match status" value="1"/>
</dbReference>
<dbReference type="Proteomes" id="UP000076858">
    <property type="component" value="Unassembled WGS sequence"/>
</dbReference>
<name>A0A164Q1D1_9CRUS</name>
<gene>
    <name evidence="1" type="ORF">APZ42_028895</name>
</gene>
<dbReference type="EMBL" id="LRGB01002485">
    <property type="protein sequence ID" value="KZS07341.1"/>
    <property type="molecule type" value="Genomic_DNA"/>
</dbReference>
<sequence length="219" mass="25084">MVKSDLKDVFTHFNVPYFRPAEEDCIREYVKIMRQLSEALDVLQVDKKVSIGYLLPTLTILMNKMESLGRKTGIIHCKAFISSIRFECERTAMLEKRNLLFETFSTDSTPSSCRRVVSEDDDASPNKKKNFFESLYRPSSIPSTSELDMFLADQSAKTSSLLKYPKIKEMFLKFNAALPSSASVERLFSLGVSIFRPTKNRLSDANFEKMLFLKVNSKL</sequence>
<dbReference type="PANTHER" id="PTHR47501:SF5">
    <property type="entry name" value="HAT C-TERMINAL DIMERISATION DOMAIN-CONTAINING PROTEIN"/>
    <property type="match status" value="1"/>
</dbReference>
<reference evidence="1 2" key="1">
    <citation type="submission" date="2016-03" db="EMBL/GenBank/DDBJ databases">
        <title>EvidentialGene: Evidence-directed Construction of Genes on Genomes.</title>
        <authorList>
            <person name="Gilbert D.G."/>
            <person name="Choi J.-H."/>
            <person name="Mockaitis K."/>
            <person name="Colbourne J."/>
            <person name="Pfrender M."/>
        </authorList>
    </citation>
    <scope>NUCLEOTIDE SEQUENCE [LARGE SCALE GENOMIC DNA]</scope>
    <source>
        <strain evidence="1 2">Xinb3</strain>
        <tissue evidence="1">Complete organism</tissue>
    </source>
</reference>
<evidence type="ECO:0000313" key="1">
    <source>
        <dbReference type="EMBL" id="KZS07341.1"/>
    </source>
</evidence>
<evidence type="ECO:0008006" key="3">
    <source>
        <dbReference type="Google" id="ProtNLM"/>
    </source>
</evidence>
<proteinExistence type="predicted"/>
<dbReference type="STRING" id="35525.A0A164Q1D1"/>
<accession>A0A164Q1D1</accession>
<keyword evidence="2" id="KW-1185">Reference proteome</keyword>